<dbReference type="Proteomes" id="UP000547510">
    <property type="component" value="Unassembled WGS sequence"/>
</dbReference>
<dbReference type="EC" id="1.1.1.38" evidence="2"/>
<feature type="region of interest" description="Disordered" evidence="1">
    <location>
        <begin position="166"/>
        <end position="210"/>
    </location>
</feature>
<proteinExistence type="predicted"/>
<gene>
    <name evidence="2" type="ORF">FHS29_004063</name>
</gene>
<evidence type="ECO:0000313" key="2">
    <source>
        <dbReference type="EMBL" id="MBB5957468.1"/>
    </source>
</evidence>
<accession>A0A841CMW3</accession>
<dbReference type="GO" id="GO:0016491">
    <property type="term" value="F:oxidoreductase activity"/>
    <property type="evidence" value="ECO:0007669"/>
    <property type="project" value="UniProtKB-KW"/>
</dbReference>
<comment type="caution">
    <text evidence="2">The sequence shown here is derived from an EMBL/GenBank/DDBJ whole genome shotgun (WGS) entry which is preliminary data.</text>
</comment>
<evidence type="ECO:0000313" key="3">
    <source>
        <dbReference type="Proteomes" id="UP000547510"/>
    </source>
</evidence>
<reference evidence="2 3" key="1">
    <citation type="submission" date="2020-08" db="EMBL/GenBank/DDBJ databases">
        <title>Genomic Encyclopedia of Type Strains, Phase III (KMG-III): the genomes of soil and plant-associated and newly described type strains.</title>
        <authorList>
            <person name="Whitman W."/>
        </authorList>
    </citation>
    <scope>NUCLEOTIDE SEQUENCE [LARGE SCALE GENOMIC DNA]</scope>
    <source>
        <strain evidence="2 3">CECT 8640</strain>
    </source>
</reference>
<dbReference type="AlphaFoldDB" id="A0A841CMW3"/>
<dbReference type="RefSeq" id="WP_184692592.1">
    <property type="nucleotide sequence ID" value="NZ_JACHJN010000006.1"/>
</dbReference>
<evidence type="ECO:0000256" key="1">
    <source>
        <dbReference type="SAM" id="MobiDB-lite"/>
    </source>
</evidence>
<protein>
    <submittedName>
        <fullName evidence="2">Malate dehydrogenase (Oxaloacetate-decarboxylating)</fullName>
        <ecNumber evidence="2">1.1.1.38</ecNumber>
    </submittedName>
</protein>
<name>A0A841CMW3_9PSEU</name>
<dbReference type="EMBL" id="JACHJN010000006">
    <property type="protein sequence ID" value="MBB5957468.1"/>
    <property type="molecule type" value="Genomic_DNA"/>
</dbReference>
<keyword evidence="3" id="KW-1185">Reference proteome</keyword>
<organism evidence="2 3">
    <name type="scientific">Saccharothrix tamanrassetensis</name>
    <dbReference type="NCBI Taxonomy" id="1051531"/>
    <lineage>
        <taxon>Bacteria</taxon>
        <taxon>Bacillati</taxon>
        <taxon>Actinomycetota</taxon>
        <taxon>Actinomycetes</taxon>
        <taxon>Pseudonocardiales</taxon>
        <taxon>Pseudonocardiaceae</taxon>
        <taxon>Saccharothrix</taxon>
    </lineage>
</organism>
<sequence>MSVAVVGDGSAFGGPDVEPALRRLADALAHATASPVHALRLGPDPFDLPAGVDAVVLAHTRPDHAWRIPAGTPVVADLDAIAVVLLAKLLTTLAAAGRTPKRSGVVVAGASSCPAVGPLLLAAGIRDITLWNEADARAFPLSRIASRAHAVIDPLDGLPARLPAPPVTIGDAGRPDPAAGLVGAQRSDGADDPGGERVGAEPADGGGDPADALGPARELPVIALAGVADLLLVLPGLLDALRRVPGASPEVDVLLASALALVMATPPDRRLPVGPSPALAAQVADAAVRSLRPTPPVD</sequence>
<keyword evidence="2" id="KW-0560">Oxidoreductase</keyword>